<dbReference type="Proteomes" id="UP000323876">
    <property type="component" value="Unassembled WGS sequence"/>
</dbReference>
<sequence>MTPVSTKAELPQRIRTFVGAAALAPLIVAALHAAPNQDARGHISSPHSRLAKCAQVNPLESLPRHAEGAVGQRNCSAGHWADTGNGTVTAAGAKGVFKKKPSFVEA</sequence>
<feature type="signal peptide" evidence="1">
    <location>
        <begin position="1"/>
        <end position="33"/>
    </location>
</feature>
<reference evidence="2 3" key="1">
    <citation type="submission" date="2019-09" db="EMBL/GenBank/DDBJ databases">
        <authorList>
            <person name="Wang X."/>
        </authorList>
    </citation>
    <scope>NUCLEOTIDE SEQUENCE [LARGE SCALE GENOMIC DNA]</scope>
    <source>
        <strain evidence="2 3">CICC 11023</strain>
    </source>
</reference>
<proteinExistence type="predicted"/>
<organism evidence="2 3">
    <name type="scientific">Nocardia colli</name>
    <dbReference type="NCBI Taxonomy" id="2545717"/>
    <lineage>
        <taxon>Bacteria</taxon>
        <taxon>Bacillati</taxon>
        <taxon>Actinomycetota</taxon>
        <taxon>Actinomycetes</taxon>
        <taxon>Mycobacteriales</taxon>
        <taxon>Nocardiaceae</taxon>
        <taxon>Nocardia</taxon>
    </lineage>
</organism>
<evidence type="ECO:0000313" key="2">
    <source>
        <dbReference type="EMBL" id="KAA8885382.1"/>
    </source>
</evidence>
<keyword evidence="3" id="KW-1185">Reference proteome</keyword>
<name>A0A5N0E7H4_9NOCA</name>
<dbReference type="EMBL" id="VXLC01000015">
    <property type="protein sequence ID" value="KAA8885382.1"/>
    <property type="molecule type" value="Genomic_DNA"/>
</dbReference>
<evidence type="ECO:0000256" key="1">
    <source>
        <dbReference type="SAM" id="SignalP"/>
    </source>
</evidence>
<dbReference type="RefSeq" id="WP_150404940.1">
    <property type="nucleotide sequence ID" value="NZ_VXLC01000015.1"/>
</dbReference>
<accession>A0A5N0E7H4</accession>
<evidence type="ECO:0000313" key="3">
    <source>
        <dbReference type="Proteomes" id="UP000323876"/>
    </source>
</evidence>
<dbReference type="AlphaFoldDB" id="A0A5N0E7H4"/>
<gene>
    <name evidence="2" type="ORF">F3087_27395</name>
</gene>
<feature type="chain" id="PRO_5024323529" evidence="1">
    <location>
        <begin position="34"/>
        <end position="106"/>
    </location>
</feature>
<keyword evidence="1" id="KW-0732">Signal</keyword>
<protein>
    <submittedName>
        <fullName evidence="2">Uncharacterized protein</fullName>
    </submittedName>
</protein>
<comment type="caution">
    <text evidence="2">The sequence shown here is derived from an EMBL/GenBank/DDBJ whole genome shotgun (WGS) entry which is preliminary data.</text>
</comment>